<proteinExistence type="predicted"/>
<organism evidence="4 5">
    <name type="scientific">Linnemannia hyalina</name>
    <dbReference type="NCBI Taxonomy" id="64524"/>
    <lineage>
        <taxon>Eukaryota</taxon>
        <taxon>Fungi</taxon>
        <taxon>Fungi incertae sedis</taxon>
        <taxon>Mucoromycota</taxon>
        <taxon>Mortierellomycotina</taxon>
        <taxon>Mortierellomycetes</taxon>
        <taxon>Mortierellales</taxon>
        <taxon>Mortierellaceae</taxon>
        <taxon>Linnemannia</taxon>
    </lineage>
</organism>
<dbReference type="OrthoDB" id="2438613at2759"/>
<dbReference type="Proteomes" id="UP000707451">
    <property type="component" value="Unassembled WGS sequence"/>
</dbReference>
<accession>A0A9P7Y2K8</accession>
<feature type="compositionally biased region" description="Polar residues" evidence="2">
    <location>
        <begin position="396"/>
        <end position="408"/>
    </location>
</feature>
<dbReference type="AlphaFoldDB" id="A0A9P7Y2K8"/>
<evidence type="ECO:0000256" key="1">
    <source>
        <dbReference type="ARBA" id="ARBA00023125"/>
    </source>
</evidence>
<evidence type="ECO:0000313" key="4">
    <source>
        <dbReference type="EMBL" id="KAG9071582.1"/>
    </source>
</evidence>
<keyword evidence="5" id="KW-1185">Reference proteome</keyword>
<dbReference type="Pfam" id="PF07282">
    <property type="entry name" value="Cas12f1-like_TNB"/>
    <property type="match status" value="1"/>
</dbReference>
<name>A0A9P7Y2K8_9FUNG</name>
<dbReference type="EMBL" id="JAHRHY010000002">
    <property type="protein sequence ID" value="KAG9071582.1"/>
    <property type="molecule type" value="Genomic_DNA"/>
</dbReference>
<keyword evidence="1" id="KW-0238">DNA-binding</keyword>
<protein>
    <recommendedName>
        <fullName evidence="3">Cas12f1-like TNB domain-containing protein</fullName>
    </recommendedName>
</protein>
<gene>
    <name evidence="4" type="ORF">KI688_005795</name>
</gene>
<dbReference type="InterPro" id="IPR029060">
    <property type="entry name" value="PIN-like_dom_sf"/>
</dbReference>
<sequence>MDGPSPAEMNATNINRQSKRDKALTKGNQLLTTMEVTLNNHGKLRKQQFKTLNKAIVDSFYLTHELRQVLVQHLHASGWIVCGCRSEADTCIGSNCKQDDIVITCDIDTLVYSNINTIWRPFGRARYLVYHVSDLLRQLELSRTGLTTLGIVTQNDYGKGVHKIGVKGNFKVIRALETEDRPLVVKKESELQISFDTPLSTVLQVSYLNLTPQDGHTIIGSATRQPKTPTAPPIPAPVPKQDPIPRQAPAPTSAPPAPTEKETKVYPQKDQPAADKMTKFQLVKAMQREHPLRTLDIGTLKANTSRALKKEIPYDADLQQKLQHAITTCLSDISKLASRTKLRCQQAVGQYLENLSVDHLDEDDRTSYLTPYFSDQEIEEAKMGINPNSEEEPSDNKNNPEASIDNKNSPEAFSFRIWLPSTRLALLRKQRMQQKKKKGLLPESAPDHANLDKTPTENFIIMNRTIGRSWRLSPMSPRGRKFVILSEDELVRIFWTDVTLRKQLQSFAHPTLPSFTDLTRIPQLFTYPTFGTKASYSSKVYALRGSIKTDGYRIQLLAFKLNELNRVKYLQLGENKLPDPLISTLGGTDHYLTEIRNVVKTIEDVKRIWDCDPKEIKVLATDLGKGHAVEGTESIAHKETNLPSLRGPEASITKYVKQSRVARSLGYIVVGVKEYYTSKRCPVCHEFVGQVGIRQLYCPTCGAKMHRDVMAGHNMCNIIQGHLLHHKRPHYLQPYDKNGVYIWEMEENTQSVKLRKAQRLLTSVT</sequence>
<comment type="caution">
    <text evidence="4">The sequence shown here is derived from an EMBL/GenBank/DDBJ whole genome shotgun (WGS) entry which is preliminary data.</text>
</comment>
<feature type="domain" description="Cas12f1-like TNB" evidence="3">
    <location>
        <begin position="662"/>
        <end position="714"/>
    </location>
</feature>
<feature type="compositionally biased region" description="Pro residues" evidence="2">
    <location>
        <begin position="229"/>
        <end position="258"/>
    </location>
</feature>
<reference evidence="4" key="1">
    <citation type="submission" date="2021-06" db="EMBL/GenBank/DDBJ databases">
        <title>Genome Sequence of Mortierella hyaline Strain SCG-10, a Cold-Adapted, Nitrate-Reducing Fungus Isolated from Soil in Minnesota, USA.</title>
        <authorList>
            <person name="Aldossari N."/>
        </authorList>
    </citation>
    <scope>NUCLEOTIDE SEQUENCE</scope>
    <source>
        <strain evidence="4">SCG-10</strain>
    </source>
</reference>
<dbReference type="Gene3D" id="3.40.50.1010">
    <property type="entry name" value="5'-nuclease"/>
    <property type="match status" value="1"/>
</dbReference>
<evidence type="ECO:0000259" key="3">
    <source>
        <dbReference type="Pfam" id="PF07282"/>
    </source>
</evidence>
<dbReference type="SUPFAM" id="SSF88723">
    <property type="entry name" value="PIN domain-like"/>
    <property type="match status" value="1"/>
</dbReference>
<evidence type="ECO:0000256" key="2">
    <source>
        <dbReference type="SAM" id="MobiDB-lite"/>
    </source>
</evidence>
<feature type="region of interest" description="Disordered" evidence="2">
    <location>
        <begin position="385"/>
        <end position="408"/>
    </location>
</feature>
<evidence type="ECO:0000313" key="5">
    <source>
        <dbReference type="Proteomes" id="UP000707451"/>
    </source>
</evidence>
<feature type="region of interest" description="Disordered" evidence="2">
    <location>
        <begin position="216"/>
        <end position="274"/>
    </location>
</feature>
<dbReference type="GO" id="GO:0003677">
    <property type="term" value="F:DNA binding"/>
    <property type="evidence" value="ECO:0007669"/>
    <property type="project" value="UniProtKB-KW"/>
</dbReference>
<dbReference type="InterPro" id="IPR010095">
    <property type="entry name" value="Cas12f1-like_TNB"/>
</dbReference>